<gene>
    <name evidence="1" type="ORF">PHMEG_00025584</name>
</gene>
<evidence type="ECO:0000313" key="1">
    <source>
        <dbReference type="EMBL" id="OWZ02792.1"/>
    </source>
</evidence>
<accession>A0A225VBT7</accession>
<name>A0A225VBT7_9STRA</name>
<dbReference type="AlphaFoldDB" id="A0A225VBT7"/>
<protein>
    <submittedName>
        <fullName evidence="1">Uncharacterized protein</fullName>
    </submittedName>
</protein>
<proteinExistence type="predicted"/>
<dbReference type="Proteomes" id="UP000198211">
    <property type="component" value="Unassembled WGS sequence"/>
</dbReference>
<evidence type="ECO:0000313" key="2">
    <source>
        <dbReference type="Proteomes" id="UP000198211"/>
    </source>
</evidence>
<reference evidence="2" key="1">
    <citation type="submission" date="2017-03" db="EMBL/GenBank/DDBJ databases">
        <title>Phytopthora megakarya and P. palmivora, two closely related causual agents of cacao black pod achieved similar genome size and gene model numbers by different mechanisms.</title>
        <authorList>
            <person name="Ali S."/>
            <person name="Shao J."/>
            <person name="Larry D.J."/>
            <person name="Kronmiller B."/>
            <person name="Shen D."/>
            <person name="Strem M.D."/>
            <person name="Melnick R.L."/>
            <person name="Guiltinan M.J."/>
            <person name="Tyler B.M."/>
            <person name="Meinhardt L.W."/>
            <person name="Bailey B.A."/>
        </authorList>
    </citation>
    <scope>NUCLEOTIDE SEQUENCE [LARGE SCALE GENOMIC DNA]</scope>
    <source>
        <strain evidence="2">zdho120</strain>
    </source>
</reference>
<comment type="caution">
    <text evidence="1">The sequence shown here is derived from an EMBL/GenBank/DDBJ whole genome shotgun (WGS) entry which is preliminary data.</text>
</comment>
<keyword evidence="2" id="KW-1185">Reference proteome</keyword>
<sequence length="83" mass="9566">MHRNDNYDDILDQISHWSSYLTFQRLSRSNSGGNATDRVDQSSDETPFLVGLTNKCLLRNATRDPTSFEFHIDGTFKLNQDIQ</sequence>
<dbReference type="EMBL" id="NBNE01005935">
    <property type="protein sequence ID" value="OWZ02792.1"/>
    <property type="molecule type" value="Genomic_DNA"/>
</dbReference>
<organism evidence="1 2">
    <name type="scientific">Phytophthora megakarya</name>
    <dbReference type="NCBI Taxonomy" id="4795"/>
    <lineage>
        <taxon>Eukaryota</taxon>
        <taxon>Sar</taxon>
        <taxon>Stramenopiles</taxon>
        <taxon>Oomycota</taxon>
        <taxon>Peronosporomycetes</taxon>
        <taxon>Peronosporales</taxon>
        <taxon>Peronosporaceae</taxon>
        <taxon>Phytophthora</taxon>
    </lineage>
</organism>